<reference evidence="1 2" key="1">
    <citation type="submission" date="2021-02" db="EMBL/GenBank/DDBJ databases">
        <title>Genome Streptomyces sp. RHZ10.</title>
        <authorList>
            <person name="Besaury L."/>
        </authorList>
    </citation>
    <scope>NUCLEOTIDE SEQUENCE [LARGE SCALE GENOMIC DNA]</scope>
    <source>
        <strain evidence="1 2">RHZ10</strain>
    </source>
</reference>
<evidence type="ECO:0000313" key="2">
    <source>
        <dbReference type="Proteomes" id="UP000712045"/>
    </source>
</evidence>
<organism evidence="1 2">
    <name type="scientific">Streptomyces durocortorensis</name>
    <dbReference type="NCBI Taxonomy" id="2811104"/>
    <lineage>
        <taxon>Bacteria</taxon>
        <taxon>Bacillati</taxon>
        <taxon>Actinomycetota</taxon>
        <taxon>Actinomycetes</taxon>
        <taxon>Kitasatosporales</taxon>
        <taxon>Streptomycetaceae</taxon>
        <taxon>Streptomyces</taxon>
    </lineage>
</organism>
<sequence length="117" mass="12468">MIIRLLHVMPKGPRFSPAPAVSEAAQAGLQQLVPEALGDYDVWDIPCTALIDLGENWCGARCPVCSSNIEGWWGHAMDTAALAGGYFGSLAVTVPCCFVQTDLNAVDYVEGQVVARC</sequence>
<keyword evidence="2" id="KW-1185">Reference proteome</keyword>
<evidence type="ECO:0000313" key="1">
    <source>
        <dbReference type="EMBL" id="MBM7055721.1"/>
    </source>
</evidence>
<proteinExistence type="predicted"/>
<name>A0ABS2HXI0_9ACTN</name>
<dbReference type="Proteomes" id="UP000712045">
    <property type="component" value="Unassembled WGS sequence"/>
</dbReference>
<gene>
    <name evidence="1" type="ORF">JS521_18070</name>
</gene>
<protein>
    <submittedName>
        <fullName evidence="1">Uncharacterized protein</fullName>
    </submittedName>
</protein>
<comment type="caution">
    <text evidence="1">The sequence shown here is derived from an EMBL/GenBank/DDBJ whole genome shotgun (WGS) entry which is preliminary data.</text>
</comment>
<accession>A0ABS2HXI0</accession>
<dbReference type="RefSeq" id="WP_205084004.1">
    <property type="nucleotide sequence ID" value="NZ_JAFEUF010000086.1"/>
</dbReference>
<dbReference type="EMBL" id="JAFEUF010000086">
    <property type="protein sequence ID" value="MBM7055721.1"/>
    <property type="molecule type" value="Genomic_DNA"/>
</dbReference>